<proteinExistence type="predicted"/>
<feature type="compositionally biased region" description="Polar residues" evidence="1">
    <location>
        <begin position="25"/>
        <end position="40"/>
    </location>
</feature>
<sequence length="77" mass="8155">MSSEHQNAVTGEESQITPRSDENSESNIQGLSSKHSSTASLRDAVGQNTLWPSKADDYELQGIIGVGATATVHKVSI</sequence>
<evidence type="ECO:0000256" key="1">
    <source>
        <dbReference type="SAM" id="MobiDB-lite"/>
    </source>
</evidence>
<feature type="compositionally biased region" description="Polar residues" evidence="1">
    <location>
        <begin position="1"/>
        <end position="18"/>
    </location>
</feature>
<feature type="region of interest" description="Disordered" evidence="1">
    <location>
        <begin position="1"/>
        <end position="40"/>
    </location>
</feature>
<evidence type="ECO:0000313" key="2">
    <source>
        <dbReference type="Proteomes" id="UP000887578"/>
    </source>
</evidence>
<reference evidence="3" key="1">
    <citation type="submission" date="2022-11" db="UniProtKB">
        <authorList>
            <consortium name="WormBaseParasite"/>
        </authorList>
    </citation>
    <scope>IDENTIFICATION</scope>
</reference>
<accession>A0A914Q975</accession>
<dbReference type="AlphaFoldDB" id="A0A914Q975"/>
<dbReference type="Proteomes" id="UP000887578">
    <property type="component" value="Unplaced"/>
</dbReference>
<organism evidence="2 3">
    <name type="scientific">Panagrolaimus davidi</name>
    <dbReference type="NCBI Taxonomy" id="227884"/>
    <lineage>
        <taxon>Eukaryota</taxon>
        <taxon>Metazoa</taxon>
        <taxon>Ecdysozoa</taxon>
        <taxon>Nematoda</taxon>
        <taxon>Chromadorea</taxon>
        <taxon>Rhabditida</taxon>
        <taxon>Tylenchina</taxon>
        <taxon>Panagrolaimomorpha</taxon>
        <taxon>Panagrolaimoidea</taxon>
        <taxon>Panagrolaimidae</taxon>
        <taxon>Panagrolaimus</taxon>
    </lineage>
</organism>
<evidence type="ECO:0000313" key="3">
    <source>
        <dbReference type="WBParaSite" id="PDA_v2.g27666.t1"/>
    </source>
</evidence>
<dbReference type="WBParaSite" id="PDA_v2.g27666.t1">
    <property type="protein sequence ID" value="PDA_v2.g27666.t1"/>
    <property type="gene ID" value="PDA_v2.g27666"/>
</dbReference>
<keyword evidence="2" id="KW-1185">Reference proteome</keyword>
<protein>
    <submittedName>
        <fullName evidence="3">Uncharacterized protein</fullName>
    </submittedName>
</protein>
<name>A0A914Q975_9BILA</name>